<dbReference type="PATRIC" id="fig|1441730.3.peg.4091"/>
<dbReference type="InterPro" id="IPR036271">
    <property type="entry name" value="Tet_transcr_reg_TetR-rel_C_sf"/>
</dbReference>
<evidence type="ECO:0000313" key="2">
    <source>
        <dbReference type="Proteomes" id="UP000053060"/>
    </source>
</evidence>
<gene>
    <name evidence="1" type="ORF">Z045_19585</name>
</gene>
<dbReference type="SUPFAM" id="SSF48498">
    <property type="entry name" value="Tetracyclin repressor-like, C-terminal domain"/>
    <property type="match status" value="1"/>
</dbReference>
<dbReference type="InterPro" id="IPR009057">
    <property type="entry name" value="Homeodomain-like_sf"/>
</dbReference>
<dbReference type="RefSeq" id="WP_060653339.1">
    <property type="nucleotide sequence ID" value="NZ_AZXY01000011.1"/>
</dbReference>
<dbReference type="Gene3D" id="1.10.357.10">
    <property type="entry name" value="Tetracycline Repressor, domain 2"/>
    <property type="match status" value="1"/>
</dbReference>
<organism evidence="1 2">
    <name type="scientific">Rhodococcus pyridinivorans KG-16</name>
    <dbReference type="NCBI Taxonomy" id="1441730"/>
    <lineage>
        <taxon>Bacteria</taxon>
        <taxon>Bacillati</taxon>
        <taxon>Actinomycetota</taxon>
        <taxon>Actinomycetes</taxon>
        <taxon>Mycobacteriales</taxon>
        <taxon>Nocardiaceae</taxon>
        <taxon>Rhodococcus</taxon>
    </lineage>
</organism>
<name>A0A0V9UG64_9NOCA</name>
<evidence type="ECO:0000313" key="1">
    <source>
        <dbReference type="EMBL" id="KSZ56986.1"/>
    </source>
</evidence>
<accession>A0A0V9UG64</accession>
<proteinExistence type="predicted"/>
<dbReference type="AlphaFoldDB" id="A0A0V9UG64"/>
<reference evidence="2" key="1">
    <citation type="submission" date="2015-01" db="EMBL/GenBank/DDBJ databases">
        <title>Draft genome sequence of Rhodococcus pyridinivorans strain KG-16, a hydrocarbon-degrading bacterium.</title>
        <authorList>
            <person name="Aggarwal R.K."/>
            <person name="Dawar C."/>
        </authorList>
    </citation>
    <scope>NUCLEOTIDE SEQUENCE [LARGE SCALE GENOMIC DNA]</scope>
    <source>
        <strain evidence="2">KG-16</strain>
    </source>
</reference>
<comment type="caution">
    <text evidence="1">The sequence shown here is derived from an EMBL/GenBank/DDBJ whole genome shotgun (WGS) entry which is preliminary data.</text>
</comment>
<protein>
    <submittedName>
        <fullName evidence="1">TetR family transcriptional regulator</fullName>
    </submittedName>
</protein>
<dbReference type="EMBL" id="AZXY01000011">
    <property type="protein sequence ID" value="KSZ56986.1"/>
    <property type="molecule type" value="Genomic_DNA"/>
</dbReference>
<dbReference type="SUPFAM" id="SSF46689">
    <property type="entry name" value="Homeodomain-like"/>
    <property type="match status" value="1"/>
</dbReference>
<dbReference type="Proteomes" id="UP000053060">
    <property type="component" value="Unassembled WGS sequence"/>
</dbReference>
<sequence>MAQLGRRARKIDLDDIVRVGRALGMQQLSLNAVAFRLGVSAAALYRHVDGRWGLERLVGESILGDLVLHHDPHHTVERHLLSFGLQLRAFVLDHPGLGTYMQILFPRGDAGRRLMADEIAALCRAGYNPDVAVSVASVVAGSTINTTVAEETQRLRVEGLDEQRRDVSEQLDTDDRLAEAHRELPAVDAGEFSKLVLATTIRGLVAVAPPGRPLEEVVADLAATGLGK</sequence>
<reference evidence="1 2" key="2">
    <citation type="journal article" date="2016" name="Genome Announc.">
        <title>Draft Genome Sequence of a Versatile Hydrocarbon-Degrading Bacterium, Rhodococcus pyridinivorans Strain KG-16, Collected from Oil Fields in India.</title>
        <authorList>
            <person name="Aggarwal R.K."/>
            <person name="Dawar C."/>
            <person name="Phanindranath R."/>
            <person name="Mutnuri L."/>
            <person name="Dayal A.M."/>
        </authorList>
    </citation>
    <scope>NUCLEOTIDE SEQUENCE [LARGE SCALE GENOMIC DNA]</scope>
    <source>
        <strain evidence="1 2">KG-16</strain>
    </source>
</reference>